<dbReference type="AlphaFoldDB" id="A0A0J9TMB9"/>
<feature type="transmembrane region" description="Helical" evidence="8">
    <location>
        <begin position="44"/>
        <end position="67"/>
    </location>
</feature>
<dbReference type="Proteomes" id="UP000053239">
    <property type="component" value="Unassembled WGS sequence"/>
</dbReference>
<keyword evidence="5" id="KW-0460">Magnesium</keyword>
<evidence type="ECO:0000259" key="9">
    <source>
        <dbReference type="Pfam" id="PF01769"/>
    </source>
</evidence>
<feature type="transmembrane region" description="Helical" evidence="8">
    <location>
        <begin position="88"/>
        <end position="117"/>
    </location>
</feature>
<evidence type="ECO:0000256" key="4">
    <source>
        <dbReference type="ARBA" id="ARBA00022692"/>
    </source>
</evidence>
<dbReference type="SUPFAM" id="SSF161093">
    <property type="entry name" value="MgtE membrane domain-like"/>
    <property type="match status" value="1"/>
</dbReference>
<evidence type="ECO:0000256" key="8">
    <source>
        <dbReference type="SAM" id="Phobius"/>
    </source>
</evidence>
<dbReference type="Pfam" id="PF01769">
    <property type="entry name" value="MgtE"/>
    <property type="match status" value="1"/>
</dbReference>
<dbReference type="InterPro" id="IPR006667">
    <property type="entry name" value="SLC41_membr_dom"/>
</dbReference>
<reference evidence="10 11" key="1">
    <citation type="submission" date="2011-09" db="EMBL/GenBank/DDBJ databases">
        <title>The Genome Sequence of Plasmodium vivax North Korean.</title>
        <authorList>
            <consortium name="The Broad Institute Genome Sequencing Platform"/>
            <consortium name="The Broad Institute Genome Sequencing Center for Infectious Disease"/>
            <person name="Neafsey D."/>
            <person name="Carlton J."/>
            <person name="Barnwell J."/>
            <person name="Collins W."/>
            <person name="Escalante A."/>
            <person name="Mullikin J."/>
            <person name="Saul A."/>
            <person name="Guigo R."/>
            <person name="Camara F."/>
            <person name="Young S.K."/>
            <person name="Zeng Q."/>
            <person name="Gargeya S."/>
            <person name="Fitzgerald M."/>
            <person name="Haas B."/>
            <person name="Abouelleil A."/>
            <person name="Alvarado L."/>
            <person name="Arachchi H.M."/>
            <person name="Berlin A."/>
            <person name="Brown A."/>
            <person name="Chapman S.B."/>
            <person name="Chen Z."/>
            <person name="Dunbar C."/>
            <person name="Freedman E."/>
            <person name="Gearin G."/>
            <person name="Gellesch M."/>
            <person name="Goldberg J."/>
            <person name="Griggs A."/>
            <person name="Gujja S."/>
            <person name="Heiman D."/>
            <person name="Howarth C."/>
            <person name="Larson L."/>
            <person name="Lui A."/>
            <person name="MacDonald P.J.P."/>
            <person name="Montmayeur A."/>
            <person name="Murphy C."/>
            <person name="Neiman D."/>
            <person name="Pearson M."/>
            <person name="Priest M."/>
            <person name="Roberts A."/>
            <person name="Saif S."/>
            <person name="Shea T."/>
            <person name="Shenoy N."/>
            <person name="Sisk P."/>
            <person name="Stolte C."/>
            <person name="Sykes S."/>
            <person name="Wortman J."/>
            <person name="Nusbaum C."/>
            <person name="Birren B."/>
        </authorList>
    </citation>
    <scope>NUCLEOTIDE SEQUENCE [LARGE SCALE GENOMIC DNA]</scope>
    <source>
        <strain evidence="10 11">North Korean</strain>
    </source>
</reference>
<dbReference type="InterPro" id="IPR036739">
    <property type="entry name" value="SLC41_membr_dom_sf"/>
</dbReference>
<keyword evidence="6 8" id="KW-1133">Transmembrane helix</keyword>
<name>A0A0J9TMB9_PLAVI</name>
<keyword evidence="4 8" id="KW-0812">Transmembrane</keyword>
<organism evidence="10 11">
    <name type="scientific">Plasmodium vivax North Korean</name>
    <dbReference type="NCBI Taxonomy" id="1035514"/>
    <lineage>
        <taxon>Eukaryota</taxon>
        <taxon>Sar</taxon>
        <taxon>Alveolata</taxon>
        <taxon>Apicomplexa</taxon>
        <taxon>Aconoidasida</taxon>
        <taxon>Haemosporida</taxon>
        <taxon>Plasmodiidae</taxon>
        <taxon>Plasmodium</taxon>
        <taxon>Plasmodium (Plasmodium)</taxon>
    </lineage>
</organism>
<sequence length="227" mass="25444">MIPLITDMCGNSGSQTAASIIQSFASSELKSRDFFPILRKELKIAVIVGGIIAILNFLRLLIYFSIFPMTTEKLKNSVSQYNLSLMGILGSAISSISLFLVIVLSKVVGVVIPYAAYKSRRDPAALTTPVLTTFLDAIGTLIFFSIGGLIVFYFLYRKSRDPRYKFLESPLSRHIIEESKFEDYLEEILQKKHGFDSIDSIKHGFSKHLQDFSIGNNFSSSIMRSFI</sequence>
<accession>A0A0J9TMB9</accession>
<dbReference type="PANTHER" id="PTHR41394">
    <property type="entry name" value="MAGNESIUM TRANSPORTER MGTE"/>
    <property type="match status" value="1"/>
</dbReference>
<evidence type="ECO:0000313" key="11">
    <source>
        <dbReference type="Proteomes" id="UP000053239"/>
    </source>
</evidence>
<keyword evidence="3" id="KW-0813">Transport</keyword>
<evidence type="ECO:0000256" key="3">
    <source>
        <dbReference type="ARBA" id="ARBA00022448"/>
    </source>
</evidence>
<comment type="subcellular location">
    <subcellularLocation>
        <location evidence="1">Membrane</location>
        <topology evidence="1">Multi-pass membrane protein</topology>
    </subcellularLocation>
</comment>
<feature type="domain" description="SLC41A/MgtE integral membrane" evidence="9">
    <location>
        <begin position="2"/>
        <end position="146"/>
    </location>
</feature>
<dbReference type="EMBL" id="KQ235637">
    <property type="protein sequence ID" value="KMZ96306.1"/>
    <property type="molecule type" value="Genomic_DNA"/>
</dbReference>
<comment type="similarity">
    <text evidence="2">Belongs to the SLC41A transporter family.</text>
</comment>
<dbReference type="GO" id="GO:0016020">
    <property type="term" value="C:membrane"/>
    <property type="evidence" value="ECO:0007669"/>
    <property type="project" value="UniProtKB-SubCell"/>
</dbReference>
<evidence type="ECO:0000313" key="10">
    <source>
        <dbReference type="EMBL" id="KMZ96306.1"/>
    </source>
</evidence>
<dbReference type="GO" id="GO:0008324">
    <property type="term" value="F:monoatomic cation transmembrane transporter activity"/>
    <property type="evidence" value="ECO:0007669"/>
    <property type="project" value="InterPro"/>
</dbReference>
<evidence type="ECO:0000256" key="6">
    <source>
        <dbReference type="ARBA" id="ARBA00022989"/>
    </source>
</evidence>
<proteinExistence type="inferred from homology"/>
<protein>
    <recommendedName>
        <fullName evidence="9">SLC41A/MgtE integral membrane domain-containing protein</fullName>
    </recommendedName>
</protein>
<feature type="transmembrane region" description="Helical" evidence="8">
    <location>
        <begin position="137"/>
        <end position="156"/>
    </location>
</feature>
<dbReference type="Gene3D" id="1.10.357.20">
    <property type="entry name" value="SLC41 divalent cation transporters, integral membrane domain"/>
    <property type="match status" value="1"/>
</dbReference>
<evidence type="ECO:0000256" key="2">
    <source>
        <dbReference type="ARBA" id="ARBA00009749"/>
    </source>
</evidence>
<evidence type="ECO:0000256" key="5">
    <source>
        <dbReference type="ARBA" id="ARBA00022842"/>
    </source>
</evidence>
<evidence type="ECO:0000256" key="7">
    <source>
        <dbReference type="ARBA" id="ARBA00023136"/>
    </source>
</evidence>
<dbReference type="PANTHER" id="PTHR41394:SF5">
    <property type="entry name" value="SLC41A_MGTE INTEGRAL MEMBRANE DOMAIN-CONTAINING PROTEIN"/>
    <property type="match status" value="1"/>
</dbReference>
<evidence type="ECO:0000256" key="1">
    <source>
        <dbReference type="ARBA" id="ARBA00004141"/>
    </source>
</evidence>
<gene>
    <name evidence="10" type="ORF">PVNG_02444</name>
</gene>
<keyword evidence="7 8" id="KW-0472">Membrane</keyword>